<reference evidence="3" key="2">
    <citation type="submission" date="2023-07" db="EMBL/GenBank/DDBJ databases">
        <title>Zobellia barbeyronii sp. nov., a new marine flavobacterium, isolated from green and red algae.</title>
        <authorList>
            <person name="Nedashkovskaya O.I."/>
            <person name="Otstavnykh N."/>
            <person name="Zhukova N."/>
            <person name="Guzev K."/>
            <person name="Chausova V."/>
            <person name="Tekutyeva L."/>
            <person name="Mikhailov V."/>
            <person name="Isaeva M."/>
        </authorList>
    </citation>
    <scope>NUCLEOTIDE SEQUENCE [LARGE SCALE GENOMIC DNA]</scope>
    <source>
        <strain evidence="3">KMM 6746</strain>
    </source>
</reference>
<comment type="caution">
    <text evidence="2">The sequence shown here is derived from an EMBL/GenBank/DDBJ whole genome shotgun (WGS) entry which is preliminary data.</text>
</comment>
<evidence type="ECO:0000256" key="1">
    <source>
        <dbReference type="SAM" id="Phobius"/>
    </source>
</evidence>
<reference evidence="2 3" key="1">
    <citation type="submission" date="2020-06" db="EMBL/GenBank/DDBJ databases">
        <authorList>
            <person name="Isaeva M.P."/>
            <person name="Chernysheva N.Y."/>
        </authorList>
    </citation>
    <scope>NUCLEOTIDE SEQUENCE [LARGE SCALE GENOMIC DNA]</scope>
    <source>
        <strain evidence="2 3">KMM 6746</strain>
    </source>
</reference>
<dbReference type="Proteomes" id="UP000740413">
    <property type="component" value="Unassembled WGS sequence"/>
</dbReference>
<evidence type="ECO:0000313" key="3">
    <source>
        <dbReference type="Proteomes" id="UP000740413"/>
    </source>
</evidence>
<organism evidence="2 3">
    <name type="scientific">Zobellia barbeyronii</name>
    <dbReference type="NCBI Taxonomy" id="2748009"/>
    <lineage>
        <taxon>Bacteria</taxon>
        <taxon>Pseudomonadati</taxon>
        <taxon>Bacteroidota</taxon>
        <taxon>Flavobacteriia</taxon>
        <taxon>Flavobacteriales</taxon>
        <taxon>Flavobacteriaceae</taxon>
        <taxon>Zobellia</taxon>
    </lineage>
</organism>
<protein>
    <submittedName>
        <fullName evidence="2">Uncharacterized protein</fullName>
    </submittedName>
</protein>
<proteinExistence type="predicted"/>
<accession>A0ABS5WDJ2</accession>
<sequence length="148" mass="16190">MNKSLRNSILVSYVLGLPIGLLTIIATIYLPLFFTGEGLFSFAIIAGYGWPTLGLALSFLVALGIGAKVAYDHLHHGKSLLFSSFMYSAVVNGIIWATFCFILLFSQEDNYPMMIPAVLALLFCTVVTTFTLGLLITFIISRIRQNGS</sequence>
<name>A0ABS5WDJ2_9FLAO</name>
<keyword evidence="3" id="KW-1185">Reference proteome</keyword>
<keyword evidence="1" id="KW-1133">Transmembrane helix</keyword>
<evidence type="ECO:0000313" key="2">
    <source>
        <dbReference type="EMBL" id="MBT2161478.1"/>
    </source>
</evidence>
<dbReference type="RefSeq" id="WP_214611643.1">
    <property type="nucleotide sequence ID" value="NZ_JACATN010000003.1"/>
</dbReference>
<feature type="transmembrane region" description="Helical" evidence="1">
    <location>
        <begin position="40"/>
        <end position="67"/>
    </location>
</feature>
<feature type="transmembrane region" description="Helical" evidence="1">
    <location>
        <begin position="117"/>
        <end position="140"/>
    </location>
</feature>
<gene>
    <name evidence="2" type="ORF">HW347_09385</name>
</gene>
<feature type="transmembrane region" description="Helical" evidence="1">
    <location>
        <begin position="12"/>
        <end position="34"/>
    </location>
</feature>
<feature type="transmembrane region" description="Helical" evidence="1">
    <location>
        <begin position="79"/>
        <end position="105"/>
    </location>
</feature>
<dbReference type="EMBL" id="JACATN010000003">
    <property type="protein sequence ID" value="MBT2161478.1"/>
    <property type="molecule type" value="Genomic_DNA"/>
</dbReference>
<keyword evidence="1" id="KW-0812">Transmembrane</keyword>
<keyword evidence="1" id="KW-0472">Membrane</keyword>